<sequence>MRNFALTASVSFSTLLFPLSAIAEQDRQQSTQSARPQVQVAFVLDTTGSMSGLIEGAKQKIWSITNTILDVNPDADISMALIGYRDRGDEYVVKPFHMTRDVQGLYSELRRFTADGGGDTPESVNEALEAAVRGQDWTEGDNVRRIIFLVGDAPPHMDYQNAPRYAEVISAAREKGIIVNTIQAGDDPETREYWQEIARLGGGQYHPIPQDGGQIVQIQTPYDQQINDVQRRIDDTIVPYGTTHAQEAVREKVAERADAPASVRADNSSFYAKRGGGEAVTGGSDLVADIESGSVSLDAVPEAELSPELRGIAAGERDAFVRQKQDERKVLEAEMADLVGKRDDFIKQESTASTGGDSFDNTVRSLLRDQLG</sequence>
<name>A0A934SDN1_9RHOB</name>
<keyword evidence="3 4" id="KW-0732">Signal</keyword>
<dbReference type="GO" id="GO:0004674">
    <property type="term" value="F:protein serine/threonine kinase activity"/>
    <property type="evidence" value="ECO:0007669"/>
    <property type="project" value="TreeGrafter"/>
</dbReference>
<dbReference type="Gene3D" id="3.40.50.410">
    <property type="entry name" value="von Willebrand factor, type A domain"/>
    <property type="match status" value="1"/>
</dbReference>
<dbReference type="Proteomes" id="UP000640485">
    <property type="component" value="Unassembled WGS sequence"/>
</dbReference>
<comment type="subcellular location">
    <subcellularLocation>
        <location evidence="1">Secreted</location>
    </subcellularLocation>
</comment>
<evidence type="ECO:0000256" key="2">
    <source>
        <dbReference type="ARBA" id="ARBA00022525"/>
    </source>
</evidence>
<evidence type="ECO:0000313" key="7">
    <source>
        <dbReference type="Proteomes" id="UP000640485"/>
    </source>
</evidence>
<comment type="caution">
    <text evidence="6">The sequence shown here is derived from an EMBL/GenBank/DDBJ whole genome shotgun (WGS) entry which is preliminary data.</text>
</comment>
<evidence type="ECO:0000256" key="4">
    <source>
        <dbReference type="SAM" id="SignalP"/>
    </source>
</evidence>
<keyword evidence="2" id="KW-0964">Secreted</keyword>
<feature type="signal peptide" evidence="4">
    <location>
        <begin position="1"/>
        <end position="23"/>
    </location>
</feature>
<dbReference type="PANTHER" id="PTHR47763:SF1">
    <property type="entry name" value="DUF659 DOMAIN-CONTAINING PROTEIN"/>
    <property type="match status" value="1"/>
</dbReference>
<dbReference type="EMBL" id="JAEPRQ010000001">
    <property type="protein sequence ID" value="MBK4215021.1"/>
    <property type="molecule type" value="Genomic_DNA"/>
</dbReference>
<evidence type="ECO:0000259" key="5">
    <source>
        <dbReference type="PROSITE" id="PS50234"/>
    </source>
</evidence>
<dbReference type="Pfam" id="PF25106">
    <property type="entry name" value="VWA_4"/>
    <property type="match status" value="1"/>
</dbReference>
<dbReference type="AlphaFoldDB" id="A0A934SDN1"/>
<gene>
    <name evidence="6" type="ORF">JJJ17_03675</name>
</gene>
<keyword evidence="7" id="KW-1185">Reference proteome</keyword>
<dbReference type="SMART" id="SM00327">
    <property type="entry name" value="VWA"/>
    <property type="match status" value="1"/>
</dbReference>
<dbReference type="RefSeq" id="WP_200683862.1">
    <property type="nucleotide sequence ID" value="NZ_JAEPRQ010000001.1"/>
</dbReference>
<dbReference type="PANTHER" id="PTHR47763">
    <property type="entry name" value="ALPHA-PROTEIN KINASE VWKA"/>
    <property type="match status" value="1"/>
</dbReference>
<evidence type="ECO:0000313" key="6">
    <source>
        <dbReference type="EMBL" id="MBK4215021.1"/>
    </source>
</evidence>
<dbReference type="PROSITE" id="PS50234">
    <property type="entry name" value="VWFA"/>
    <property type="match status" value="1"/>
</dbReference>
<accession>A0A934SDN1</accession>
<feature type="domain" description="VWFA" evidence="5">
    <location>
        <begin position="39"/>
        <end position="233"/>
    </location>
</feature>
<organism evidence="6 7">
    <name type="scientific">Paracoccus caeni</name>
    <dbReference type="NCBI Taxonomy" id="657651"/>
    <lineage>
        <taxon>Bacteria</taxon>
        <taxon>Pseudomonadati</taxon>
        <taxon>Pseudomonadota</taxon>
        <taxon>Alphaproteobacteria</taxon>
        <taxon>Rhodobacterales</taxon>
        <taxon>Paracoccaceae</taxon>
        <taxon>Paracoccus</taxon>
    </lineage>
</organism>
<protein>
    <submittedName>
        <fullName evidence="6">VWA domain-containing protein</fullName>
    </submittedName>
</protein>
<dbReference type="GO" id="GO:0005737">
    <property type="term" value="C:cytoplasm"/>
    <property type="evidence" value="ECO:0007669"/>
    <property type="project" value="TreeGrafter"/>
</dbReference>
<dbReference type="InterPro" id="IPR052969">
    <property type="entry name" value="Thr-specific_kinase-like"/>
</dbReference>
<proteinExistence type="predicted"/>
<dbReference type="CDD" id="cd00198">
    <property type="entry name" value="vWFA"/>
    <property type="match status" value="1"/>
</dbReference>
<dbReference type="InterPro" id="IPR056861">
    <property type="entry name" value="HMCN1-like_VWA"/>
</dbReference>
<dbReference type="SUPFAM" id="SSF53300">
    <property type="entry name" value="vWA-like"/>
    <property type="match status" value="1"/>
</dbReference>
<evidence type="ECO:0000256" key="3">
    <source>
        <dbReference type="ARBA" id="ARBA00022729"/>
    </source>
</evidence>
<reference evidence="6" key="1">
    <citation type="submission" date="2021-01" db="EMBL/GenBank/DDBJ databases">
        <title>Paracoccus amoyensis sp. nov., isolated from the surface seawater along the coast of Xiamen Island, China.</title>
        <authorList>
            <person name="Lyu L."/>
        </authorList>
    </citation>
    <scope>NUCLEOTIDE SEQUENCE</scope>
    <source>
        <strain evidence="6">MJ17</strain>
    </source>
</reference>
<dbReference type="InterPro" id="IPR036465">
    <property type="entry name" value="vWFA_dom_sf"/>
</dbReference>
<feature type="chain" id="PRO_5037044279" evidence="4">
    <location>
        <begin position="24"/>
        <end position="372"/>
    </location>
</feature>
<evidence type="ECO:0000256" key="1">
    <source>
        <dbReference type="ARBA" id="ARBA00004613"/>
    </source>
</evidence>
<dbReference type="InterPro" id="IPR002035">
    <property type="entry name" value="VWF_A"/>
</dbReference>